<evidence type="ECO:0000259" key="1">
    <source>
        <dbReference type="Pfam" id="PF09537"/>
    </source>
</evidence>
<dbReference type="InterPro" id="IPR019052">
    <property type="entry name" value="DUF2383"/>
</dbReference>
<dbReference type="NCBIfam" id="TIGR02284">
    <property type="entry name" value="PA2169 family four-helix-bundle protein"/>
    <property type="match status" value="1"/>
</dbReference>
<accession>A0ABP9M170</accession>
<dbReference type="Proteomes" id="UP001500353">
    <property type="component" value="Unassembled WGS sequence"/>
</dbReference>
<comment type="caution">
    <text evidence="2">The sequence shown here is derived from an EMBL/GenBank/DDBJ whole genome shotgun (WGS) entry which is preliminary data.</text>
</comment>
<dbReference type="InterPro" id="IPR012347">
    <property type="entry name" value="Ferritin-like"/>
</dbReference>
<reference evidence="3" key="1">
    <citation type="journal article" date="2019" name="Int. J. Syst. Evol. Microbiol.">
        <title>The Global Catalogue of Microorganisms (GCM) 10K type strain sequencing project: providing services to taxonomists for standard genome sequencing and annotation.</title>
        <authorList>
            <consortium name="The Broad Institute Genomics Platform"/>
            <consortium name="The Broad Institute Genome Sequencing Center for Infectious Disease"/>
            <person name="Wu L."/>
            <person name="Ma J."/>
        </authorList>
    </citation>
    <scope>NUCLEOTIDE SEQUENCE [LARGE SCALE GENOMIC DNA]</scope>
    <source>
        <strain evidence="3">JCM 18019</strain>
    </source>
</reference>
<feature type="domain" description="DUF2383" evidence="1">
    <location>
        <begin position="6"/>
        <end position="117"/>
    </location>
</feature>
<protein>
    <submittedName>
        <fullName evidence="2">PA2169 family four-helix-bundle protein</fullName>
    </submittedName>
</protein>
<dbReference type="RefSeq" id="WP_345200744.1">
    <property type="nucleotide sequence ID" value="NZ_BAABHX010000002.1"/>
</dbReference>
<dbReference type="EMBL" id="BAABHX010000002">
    <property type="protein sequence ID" value="GAA5087400.1"/>
    <property type="molecule type" value="Genomic_DNA"/>
</dbReference>
<dbReference type="Gene3D" id="1.20.1260.10">
    <property type="match status" value="1"/>
</dbReference>
<evidence type="ECO:0000313" key="3">
    <source>
        <dbReference type="Proteomes" id="UP001500353"/>
    </source>
</evidence>
<dbReference type="InterPro" id="IPR011971">
    <property type="entry name" value="CHP02284"/>
</dbReference>
<organism evidence="2 3">
    <name type="scientific">Chryseobacterium ginsengisoli</name>
    <dbReference type="NCBI Taxonomy" id="363853"/>
    <lineage>
        <taxon>Bacteria</taxon>
        <taxon>Pseudomonadati</taxon>
        <taxon>Bacteroidota</taxon>
        <taxon>Flavobacteriia</taxon>
        <taxon>Flavobacteriales</taxon>
        <taxon>Weeksellaceae</taxon>
        <taxon>Chryseobacterium group</taxon>
        <taxon>Chryseobacterium</taxon>
    </lineage>
</organism>
<dbReference type="Pfam" id="PF09537">
    <property type="entry name" value="DUF2383"/>
    <property type="match status" value="1"/>
</dbReference>
<evidence type="ECO:0000313" key="2">
    <source>
        <dbReference type="EMBL" id="GAA5087400.1"/>
    </source>
</evidence>
<sequence length="153" mass="17398">MKNQEEVSVLNDLLHITNDRIQGFSKVEGKIWEKYPDVKDDYDRMITQSKIMKNELIDLIQENGEKASDTSSVAGALHRTWIDIKNSFTIGNTEESTLENVIFGENAAIDAYQNAIDTGNLSENSLDIVSEHLKNIKDSYHQFKGISNYKNKD</sequence>
<keyword evidence="3" id="KW-1185">Reference proteome</keyword>
<proteinExistence type="predicted"/>
<name>A0ABP9M170_9FLAO</name>
<gene>
    <name evidence="2" type="ORF">GCM10023210_10170</name>
</gene>